<keyword evidence="2" id="KW-0472">Membrane</keyword>
<accession>A0A820XAV4</accession>
<keyword evidence="4" id="KW-1185">Reference proteome</keyword>
<keyword evidence="2" id="KW-1133">Transmembrane helix</keyword>
<sequence>MIFNCNRSFICHFYDIVKTIVIYLFLFFILETSTHSTSLPSQQNSLSKSGEYSPTTSLINKNRPLAMSKLVNYADSYDSSTSSSLNRAGSSRHYVSNLQNTFDIHTEPVIMTTSAQTNLLQDNPRTISNETYDSLKASRRLHSSTSLSSTGYDSNSSPSIKSKRNSIATNNSNDCVMHSTCSSSSSSSSSPSSSSRNKQEQEQQLSKPW</sequence>
<feature type="compositionally biased region" description="Polar residues" evidence="1">
    <location>
        <begin position="165"/>
        <end position="174"/>
    </location>
</feature>
<keyword evidence="2" id="KW-0812">Transmembrane</keyword>
<dbReference type="AlphaFoldDB" id="A0A820XAV4"/>
<dbReference type="Proteomes" id="UP000663866">
    <property type="component" value="Unassembled WGS sequence"/>
</dbReference>
<evidence type="ECO:0000256" key="1">
    <source>
        <dbReference type="SAM" id="MobiDB-lite"/>
    </source>
</evidence>
<feature type="compositionally biased region" description="Low complexity" evidence="1">
    <location>
        <begin position="182"/>
        <end position="195"/>
    </location>
</feature>
<name>A0A820XAV4_9BILA</name>
<protein>
    <submittedName>
        <fullName evidence="3">Uncharacterized protein</fullName>
    </submittedName>
</protein>
<dbReference type="EMBL" id="CAJOBG010057442">
    <property type="protein sequence ID" value="CAF4528439.1"/>
    <property type="molecule type" value="Genomic_DNA"/>
</dbReference>
<gene>
    <name evidence="3" type="ORF">OVN521_LOCUS42201</name>
</gene>
<feature type="compositionally biased region" description="Low complexity" evidence="1">
    <location>
        <begin position="143"/>
        <end position="157"/>
    </location>
</feature>
<organism evidence="3 4">
    <name type="scientific">Rotaria magnacalcarata</name>
    <dbReference type="NCBI Taxonomy" id="392030"/>
    <lineage>
        <taxon>Eukaryota</taxon>
        <taxon>Metazoa</taxon>
        <taxon>Spiralia</taxon>
        <taxon>Gnathifera</taxon>
        <taxon>Rotifera</taxon>
        <taxon>Eurotatoria</taxon>
        <taxon>Bdelloidea</taxon>
        <taxon>Philodinida</taxon>
        <taxon>Philodinidae</taxon>
        <taxon>Rotaria</taxon>
    </lineage>
</organism>
<feature type="region of interest" description="Disordered" evidence="1">
    <location>
        <begin position="138"/>
        <end position="209"/>
    </location>
</feature>
<feature type="transmembrane region" description="Helical" evidence="2">
    <location>
        <begin position="12"/>
        <end position="30"/>
    </location>
</feature>
<evidence type="ECO:0000256" key="2">
    <source>
        <dbReference type="SAM" id="Phobius"/>
    </source>
</evidence>
<comment type="caution">
    <text evidence="3">The sequence shown here is derived from an EMBL/GenBank/DDBJ whole genome shotgun (WGS) entry which is preliminary data.</text>
</comment>
<evidence type="ECO:0000313" key="3">
    <source>
        <dbReference type="EMBL" id="CAF4528439.1"/>
    </source>
</evidence>
<feature type="non-terminal residue" evidence="3">
    <location>
        <position position="209"/>
    </location>
</feature>
<reference evidence="3" key="1">
    <citation type="submission" date="2021-02" db="EMBL/GenBank/DDBJ databases">
        <authorList>
            <person name="Nowell W R."/>
        </authorList>
    </citation>
    <scope>NUCLEOTIDE SEQUENCE</scope>
</reference>
<proteinExistence type="predicted"/>
<evidence type="ECO:0000313" key="4">
    <source>
        <dbReference type="Proteomes" id="UP000663866"/>
    </source>
</evidence>